<gene>
    <name evidence="1" type="ORF">PDESU_06253</name>
</gene>
<evidence type="ECO:0000313" key="2">
    <source>
        <dbReference type="Proteomes" id="UP000366872"/>
    </source>
</evidence>
<accession>A0A6C2UBV5</accession>
<dbReference type="EMBL" id="CAAHFG010000005">
    <property type="protein sequence ID" value="VGO17652.1"/>
    <property type="molecule type" value="Genomic_DNA"/>
</dbReference>
<dbReference type="AlphaFoldDB" id="A0A6C2UBV5"/>
<keyword evidence="2" id="KW-1185">Reference proteome</keyword>
<proteinExistence type="predicted"/>
<dbReference type="RefSeq" id="WP_136083140.1">
    <property type="nucleotide sequence ID" value="NZ_CAAHFG010000005.1"/>
</dbReference>
<evidence type="ECO:0000313" key="1">
    <source>
        <dbReference type="EMBL" id="VGO17652.1"/>
    </source>
</evidence>
<name>A0A6C2UBV5_PONDE</name>
<dbReference type="Proteomes" id="UP000366872">
    <property type="component" value="Unassembled WGS sequence"/>
</dbReference>
<reference evidence="1 2" key="1">
    <citation type="submission" date="2019-04" db="EMBL/GenBank/DDBJ databases">
        <authorList>
            <person name="Van Vliet M D."/>
        </authorList>
    </citation>
    <scope>NUCLEOTIDE SEQUENCE [LARGE SCALE GENOMIC DNA]</scope>
    <source>
        <strain evidence="1 2">F1</strain>
    </source>
</reference>
<organism evidence="1 2">
    <name type="scientific">Pontiella desulfatans</name>
    <dbReference type="NCBI Taxonomy" id="2750659"/>
    <lineage>
        <taxon>Bacteria</taxon>
        <taxon>Pseudomonadati</taxon>
        <taxon>Kiritimatiellota</taxon>
        <taxon>Kiritimatiellia</taxon>
        <taxon>Kiritimatiellales</taxon>
        <taxon>Pontiellaceae</taxon>
        <taxon>Pontiella</taxon>
    </lineage>
</organism>
<sequence>MKAIDHFKQNRPVHLARRDVFFERAAELISAQHNAFPPETKIGDYEEILFLLRVARQHARFSIRDTGSNETDEQFGRFINLLAGNVKAVLSMMNLKHTVESDTSFFTFLGANQASVALQAEEYQRRANDIVRSIHNTLKLAEGPYEQLKVDNAAASSEEELLRYEKAHKHFHEQVKEGKHRYKIAPSSRKIAHF</sequence>
<protein>
    <submittedName>
        <fullName evidence="1">Uncharacterized protein</fullName>
    </submittedName>
</protein>